<evidence type="ECO:0000256" key="6">
    <source>
        <dbReference type="ARBA" id="ARBA00022900"/>
    </source>
</evidence>
<evidence type="ECO:0000259" key="10">
    <source>
        <dbReference type="PROSITE" id="PS50234"/>
    </source>
</evidence>
<dbReference type="PANTHER" id="PTHR10338">
    <property type="entry name" value="INTER-ALPHA-TRYPSIN INHIBITOR HEAVY CHAIN FAMILY MEMBER"/>
    <property type="match status" value="1"/>
</dbReference>
<dbReference type="GeneID" id="108933843"/>
<evidence type="ECO:0000256" key="5">
    <source>
        <dbReference type="ARBA" id="ARBA00022729"/>
    </source>
</evidence>
<feature type="signal peptide" evidence="9">
    <location>
        <begin position="1"/>
        <end position="15"/>
    </location>
</feature>
<dbReference type="GO" id="GO:0005576">
    <property type="term" value="C:extracellular region"/>
    <property type="evidence" value="ECO:0007669"/>
    <property type="project" value="UniProtKB-SubCell"/>
</dbReference>
<dbReference type="Pfam" id="PF06668">
    <property type="entry name" value="ITI_HC_C"/>
    <property type="match status" value="1"/>
</dbReference>
<feature type="region of interest" description="Disordered" evidence="8">
    <location>
        <begin position="584"/>
        <end position="651"/>
    </location>
</feature>
<dbReference type="SMART" id="SM00327">
    <property type="entry name" value="VWA"/>
    <property type="match status" value="1"/>
</dbReference>
<dbReference type="Gene3D" id="3.40.50.410">
    <property type="entry name" value="von Willebrand factor, type A domain"/>
    <property type="match status" value="1"/>
</dbReference>
<evidence type="ECO:0000256" key="8">
    <source>
        <dbReference type="SAM" id="MobiDB-lite"/>
    </source>
</evidence>
<accession>A0A8C9UZS0</accession>
<evidence type="ECO:0000313" key="13">
    <source>
        <dbReference type="Proteomes" id="UP000694397"/>
    </source>
</evidence>
<dbReference type="GO" id="GO:0030212">
    <property type="term" value="P:hyaluronan metabolic process"/>
    <property type="evidence" value="ECO:0007669"/>
    <property type="project" value="InterPro"/>
</dbReference>
<evidence type="ECO:0000259" key="11">
    <source>
        <dbReference type="PROSITE" id="PS51468"/>
    </source>
</evidence>
<proteinExistence type="inferred from homology"/>
<dbReference type="Pfam" id="PF08487">
    <property type="entry name" value="VIT"/>
    <property type="match status" value="1"/>
</dbReference>
<dbReference type="InterPro" id="IPR013694">
    <property type="entry name" value="VIT"/>
</dbReference>
<evidence type="ECO:0000256" key="1">
    <source>
        <dbReference type="ARBA" id="ARBA00004613"/>
    </source>
</evidence>
<organism evidence="12 13">
    <name type="scientific">Scleropages formosus</name>
    <name type="common">Asian bonytongue</name>
    <name type="synonym">Osteoglossum formosum</name>
    <dbReference type="NCBI Taxonomy" id="113540"/>
    <lineage>
        <taxon>Eukaryota</taxon>
        <taxon>Metazoa</taxon>
        <taxon>Chordata</taxon>
        <taxon>Craniata</taxon>
        <taxon>Vertebrata</taxon>
        <taxon>Euteleostomi</taxon>
        <taxon>Actinopterygii</taxon>
        <taxon>Neopterygii</taxon>
        <taxon>Teleostei</taxon>
        <taxon>Osteoglossocephala</taxon>
        <taxon>Osteoglossomorpha</taxon>
        <taxon>Osteoglossiformes</taxon>
        <taxon>Osteoglossidae</taxon>
        <taxon>Scleropages</taxon>
    </lineage>
</organism>
<keyword evidence="3" id="KW-0964">Secreted</keyword>
<dbReference type="Pfam" id="PF00092">
    <property type="entry name" value="VWA"/>
    <property type="match status" value="1"/>
</dbReference>
<keyword evidence="5 9" id="KW-0732">Signal</keyword>
<dbReference type="InterPro" id="IPR036465">
    <property type="entry name" value="vWFA_dom_sf"/>
</dbReference>
<dbReference type="PROSITE" id="PS50234">
    <property type="entry name" value="VWFA"/>
    <property type="match status" value="1"/>
</dbReference>
<reference evidence="12" key="2">
    <citation type="submission" date="2025-08" db="UniProtKB">
        <authorList>
            <consortium name="Ensembl"/>
        </authorList>
    </citation>
    <scope>IDENTIFICATION</scope>
</reference>
<dbReference type="AlphaFoldDB" id="A0A8C9UZS0"/>
<evidence type="ECO:0000256" key="7">
    <source>
        <dbReference type="ARBA" id="ARBA00023180"/>
    </source>
</evidence>
<evidence type="ECO:0000256" key="2">
    <source>
        <dbReference type="ARBA" id="ARBA00010158"/>
    </source>
</evidence>
<dbReference type="Proteomes" id="UP000694397">
    <property type="component" value="Chromosome 5"/>
</dbReference>
<comment type="similarity">
    <text evidence="2">Belongs to the ITIH family.</text>
</comment>
<reference evidence="12" key="3">
    <citation type="submission" date="2025-09" db="UniProtKB">
        <authorList>
            <consortium name="Ensembl"/>
        </authorList>
    </citation>
    <scope>IDENTIFICATION</scope>
</reference>
<keyword evidence="6" id="KW-0722">Serine protease inhibitor</keyword>
<dbReference type="SUPFAM" id="SSF53300">
    <property type="entry name" value="vWA-like"/>
    <property type="match status" value="1"/>
</dbReference>
<dbReference type="InterPro" id="IPR002035">
    <property type="entry name" value="VWF_A"/>
</dbReference>
<protein>
    <submittedName>
        <fullName evidence="12">Inter-alpha-trypsin inhibitor heavy chain 3b, tandem duplicate 2</fullName>
    </submittedName>
</protein>
<keyword evidence="13" id="KW-1185">Reference proteome</keyword>
<keyword evidence="4" id="KW-0646">Protease inhibitor</keyword>
<name>A0A8C9UZS0_SCLFO</name>
<dbReference type="RefSeq" id="XP_018606722.1">
    <property type="nucleotide sequence ID" value="XM_018751206.1"/>
</dbReference>
<evidence type="ECO:0000313" key="12">
    <source>
        <dbReference type="Ensembl" id="ENSSFOP00015009667.1"/>
    </source>
</evidence>
<dbReference type="InterPro" id="IPR010600">
    <property type="entry name" value="ITI_HC_C"/>
</dbReference>
<dbReference type="Ensembl" id="ENSSFOT00015009798.2">
    <property type="protein sequence ID" value="ENSSFOP00015009667.1"/>
    <property type="gene ID" value="ENSSFOG00015006292.2"/>
</dbReference>
<feature type="compositionally biased region" description="Basic and acidic residues" evidence="8">
    <location>
        <begin position="584"/>
        <end position="602"/>
    </location>
</feature>
<sequence>MLLLALSLLLAAVSSVPVQKEEQKDHGIDIYSFHIKSEVRSRYAMTVITSRVANLANESREVNFHVEMPKHAFISNFSMTMDGQTYNGVVKKKAEAQQQYDKAVSRGQSAGLVSSVGRTLEEFTTSVTVAAHKKVTFELTYEQLLKRRLGQYELLIKAKPTQVVKDFKIDVHIRERQGIRFLDTRGELVSTELSKVVNTTLSEKEARVLFAPTRQQQRQCPGCGADGLSGDLLIVYDVNRPKTKGDLQISQGYFVHYFAPTDVNRTSKNVVFIIDQSGSMHGRKIEQTREALLKILDDVPEDDHFALITFDSTVRSWKPQLVRATPDNLEAARSFVRKIQDLGATDINAAVLEGVRMLKVFTDGQKTNKTASILILLTDGDPTSGVTNLDTIRANVKEAIGRKYTLYCLGFGFDVNYEFLEKMALQNDGVGRRIYPDSDAALQLQGFYEEVATPLLSDVEMNYAGVSDVTQTTFSQYYNGSEIVVAGHVTDNELETLRAVVKGYSEGNEVKYEDASSKNDDATDAYISDVYIQRLWAYLTVQQLLEKEVLLSGSDKEAIRERALNLSLKYSFVTPLTSMVVTKPEGDKSQVLHKPKEGKPGSKETSNMRRGFRPQTLPDAGGISHRMVGPSYKSRVSMPNRNPLGERGLPGPPGYPRYMGIRPPDPHARLHHSPPQIAMHIDYMDSPLVKLADVTGVVDYDNLATHVPHDTDADYGIWATRTPAPESGRTLRIVLPAAGQNIPLCFDVPVPYRLTYKLLEDSAAGLLVLGQVGVARHKDFQQLSIRTKDGGNVTVDTSHIQLSKGQQKKLLSWHQSSARHQSNRLSLLKQDHVLEVTVGGTRIDILLHKEGQEHFLWPAVKERPLGSSATGLMEQHRVSYEEKQVSPSVTLEIQGHQTVAQRNSATDYSAPSRPTVSCWLVPHHSVVQGELSSLTVREP</sequence>
<feature type="domain" description="VIT" evidence="11">
    <location>
        <begin position="14"/>
        <end position="143"/>
    </location>
</feature>
<feature type="chain" id="PRO_5034822384" evidence="9">
    <location>
        <begin position="16"/>
        <end position="939"/>
    </location>
</feature>
<dbReference type="OrthoDB" id="299997at2759"/>
<evidence type="ECO:0000256" key="9">
    <source>
        <dbReference type="SAM" id="SignalP"/>
    </source>
</evidence>
<dbReference type="PANTHER" id="PTHR10338:SF119">
    <property type="entry name" value="INTER-ALPHA-TRYPSIN INHIBITOR HEAVY CHAIN H4"/>
    <property type="match status" value="1"/>
</dbReference>
<keyword evidence="7" id="KW-0325">Glycoprotein</keyword>
<feature type="domain" description="VWFA" evidence="10">
    <location>
        <begin position="269"/>
        <end position="451"/>
    </location>
</feature>
<dbReference type="SMART" id="SM00609">
    <property type="entry name" value="VIT"/>
    <property type="match status" value="1"/>
</dbReference>
<dbReference type="GO" id="GO:0004867">
    <property type="term" value="F:serine-type endopeptidase inhibitor activity"/>
    <property type="evidence" value="ECO:0007669"/>
    <property type="project" value="UniProtKB-KW"/>
</dbReference>
<reference evidence="12 13" key="1">
    <citation type="submission" date="2019-04" db="EMBL/GenBank/DDBJ databases">
        <authorList>
            <consortium name="Wellcome Sanger Institute Data Sharing"/>
        </authorList>
    </citation>
    <scope>NUCLEOTIDE SEQUENCE [LARGE SCALE GENOMIC DNA]</scope>
</reference>
<gene>
    <name evidence="12" type="primary">LOC108933843</name>
</gene>
<dbReference type="FunFam" id="3.40.50.410:FF:000013">
    <property type="entry name" value="inter-alpha-trypsin inhibitor heavy chain H2"/>
    <property type="match status" value="1"/>
</dbReference>
<dbReference type="GeneTree" id="ENSGT00940000154554"/>
<evidence type="ECO:0000256" key="4">
    <source>
        <dbReference type="ARBA" id="ARBA00022690"/>
    </source>
</evidence>
<comment type="subcellular location">
    <subcellularLocation>
        <location evidence="1">Secreted</location>
    </subcellularLocation>
</comment>
<dbReference type="PROSITE" id="PS51468">
    <property type="entry name" value="VIT"/>
    <property type="match status" value="1"/>
</dbReference>
<dbReference type="InterPro" id="IPR050934">
    <property type="entry name" value="ITIH"/>
</dbReference>
<evidence type="ECO:0000256" key="3">
    <source>
        <dbReference type="ARBA" id="ARBA00022525"/>
    </source>
</evidence>
<dbReference type="KEGG" id="sfm:108933843"/>